<dbReference type="Gene3D" id="3.30.420.10">
    <property type="entry name" value="Ribonuclease H-like superfamily/Ribonuclease H"/>
    <property type="match status" value="1"/>
</dbReference>
<reference evidence="4" key="1">
    <citation type="submission" date="2022-01" db="EMBL/GenBank/DDBJ databases">
        <title>Collection of gut derived symbiotic bacterial strains cultured from healthy donors.</title>
        <authorList>
            <person name="Lin H."/>
            <person name="Kohout C."/>
            <person name="Waligurski E."/>
            <person name="Pamer E.G."/>
        </authorList>
    </citation>
    <scope>NUCLEOTIDE SEQUENCE</scope>
    <source>
        <strain evidence="4">DFI.7.46</strain>
    </source>
</reference>
<evidence type="ECO:0000256" key="1">
    <source>
        <dbReference type="ARBA" id="ARBA00022839"/>
    </source>
</evidence>
<sequence length="603" mass="67245">MNPQFFDPPSRALRKHLSTLVPTCGEIAPQGEFSQLGTPLSDCCFLVVDLETTGMGAGAEITEIAAARYYQRRLCGTFRSLVQTRRPIPPKIVALTGITNSMVLAADPLEEVFSRFLAFWRADHPDSPPVNALVAHNASFDTGFLRRAAEQLDDPLPDALTVDTLAIARLLLPRPFVANHRLATLASYFGADKPTHRALDDVLATVTVLQGLLDLGAGAGLTHTQDFRVLQKVPRQIRAKRVLGADLPARPGVYIFEDAERKPLYVGSASNLRTRVGSYTTLSEKRRQMREMLAAARHIQHICFPHVLLARLKELELIARLNPPFNRASTRPDKYWLLELTYEDFPRLKLSKRVERKNASRTFGPFTTRKSVERVRRVLSQQWNLRTCTQVISPGDPANSCYLEQLGTCRAPCRVQRQESYRQHCQLIATNRAKAEQEAVTSLLEKVQDLADRQEFEQAAVVREQLSALLRAEAERELLSPLLAAEKLIFALPASSGGWVYLALAYGKIVGTAFTCANAPKIAVEKTVATLAEIFPVTAPRFLAQGILWEQLHILAQQLYQPGTRIVQISDSAELVCPVSGMLARTQLRQKLAQAQKPFSFRR</sequence>
<comment type="caution">
    <text evidence="4">The sequence shown here is derived from an EMBL/GenBank/DDBJ whole genome shotgun (WGS) entry which is preliminary data.</text>
</comment>
<dbReference type="InterPro" id="IPR050066">
    <property type="entry name" value="UvrABC_protein_C"/>
</dbReference>
<dbReference type="NCBIfam" id="NF005907">
    <property type="entry name" value="PRK07883.1-5"/>
    <property type="match status" value="1"/>
</dbReference>
<dbReference type="AlphaFoldDB" id="A0AAJ1BBE6"/>
<dbReference type="EMBL" id="JAKNHJ010000004">
    <property type="protein sequence ID" value="MCG4617486.1"/>
    <property type="molecule type" value="Genomic_DNA"/>
</dbReference>
<dbReference type="InterPro" id="IPR047296">
    <property type="entry name" value="GIY-YIG_UvrC_Cho"/>
</dbReference>
<dbReference type="SMART" id="SM00465">
    <property type="entry name" value="GIYc"/>
    <property type="match status" value="1"/>
</dbReference>
<dbReference type="InterPro" id="IPR001943">
    <property type="entry name" value="UVR_dom"/>
</dbReference>
<keyword evidence="1 4" id="KW-0269">Exonuclease</keyword>
<dbReference type="RefSeq" id="WP_238127716.1">
    <property type="nucleotide sequence ID" value="NZ_JAKNHJ010000004.1"/>
</dbReference>
<dbReference type="InterPro" id="IPR012337">
    <property type="entry name" value="RNaseH-like_sf"/>
</dbReference>
<evidence type="ECO:0000313" key="4">
    <source>
        <dbReference type="EMBL" id="MCG4617486.1"/>
    </source>
</evidence>
<gene>
    <name evidence="4" type="ORF">L0M99_03105</name>
</gene>
<feature type="domain" description="GIY-YIG" evidence="3">
    <location>
        <begin position="249"/>
        <end position="327"/>
    </location>
</feature>
<dbReference type="Proteomes" id="UP001200537">
    <property type="component" value="Unassembled WGS sequence"/>
</dbReference>
<dbReference type="InterPro" id="IPR036397">
    <property type="entry name" value="RNaseH_sf"/>
</dbReference>
<dbReference type="PROSITE" id="PS50164">
    <property type="entry name" value="GIY_YIG"/>
    <property type="match status" value="1"/>
</dbReference>
<dbReference type="PANTHER" id="PTHR30562:SF1">
    <property type="entry name" value="UVRABC SYSTEM PROTEIN C"/>
    <property type="match status" value="1"/>
</dbReference>
<dbReference type="GO" id="GO:0006289">
    <property type="term" value="P:nucleotide-excision repair"/>
    <property type="evidence" value="ECO:0007669"/>
    <property type="project" value="InterPro"/>
</dbReference>
<organism evidence="4 5">
    <name type="scientific">Varibaculum cambriense</name>
    <dbReference type="NCBI Taxonomy" id="184870"/>
    <lineage>
        <taxon>Bacteria</taxon>
        <taxon>Bacillati</taxon>
        <taxon>Actinomycetota</taxon>
        <taxon>Actinomycetes</taxon>
        <taxon>Actinomycetales</taxon>
        <taxon>Actinomycetaceae</taxon>
        <taxon>Varibaculum</taxon>
    </lineage>
</organism>
<dbReference type="PROSITE" id="PS50151">
    <property type="entry name" value="UVR"/>
    <property type="match status" value="1"/>
</dbReference>
<accession>A0AAJ1BBE6</accession>
<dbReference type="CDD" id="cd10434">
    <property type="entry name" value="GIY-YIG_UvrC_Cho"/>
    <property type="match status" value="1"/>
</dbReference>
<name>A0AAJ1BBE6_9ACTO</name>
<dbReference type="CDD" id="cd06127">
    <property type="entry name" value="DEDDh"/>
    <property type="match status" value="1"/>
</dbReference>
<evidence type="ECO:0000313" key="5">
    <source>
        <dbReference type="Proteomes" id="UP001200537"/>
    </source>
</evidence>
<dbReference type="Gene3D" id="3.40.1440.10">
    <property type="entry name" value="GIY-YIG endonuclease"/>
    <property type="match status" value="1"/>
</dbReference>
<dbReference type="FunFam" id="3.30.420.10:FF:000045">
    <property type="entry name" value="3'-5' exonuclease DinG"/>
    <property type="match status" value="1"/>
</dbReference>
<dbReference type="GO" id="GO:0004527">
    <property type="term" value="F:exonuclease activity"/>
    <property type="evidence" value="ECO:0007669"/>
    <property type="project" value="UniProtKB-KW"/>
</dbReference>
<dbReference type="InterPro" id="IPR036876">
    <property type="entry name" value="UVR_dom_sf"/>
</dbReference>
<dbReference type="GO" id="GO:0009380">
    <property type="term" value="C:excinuclease repair complex"/>
    <property type="evidence" value="ECO:0007669"/>
    <property type="project" value="TreeGrafter"/>
</dbReference>
<evidence type="ECO:0000259" key="3">
    <source>
        <dbReference type="PROSITE" id="PS50164"/>
    </source>
</evidence>
<dbReference type="SUPFAM" id="SSF46600">
    <property type="entry name" value="C-terminal UvrC-binding domain of UvrB"/>
    <property type="match status" value="1"/>
</dbReference>
<dbReference type="InterPro" id="IPR035901">
    <property type="entry name" value="GIY-YIG_endonuc_sf"/>
</dbReference>
<dbReference type="SMART" id="SM00479">
    <property type="entry name" value="EXOIII"/>
    <property type="match status" value="1"/>
</dbReference>
<dbReference type="Pfam" id="PF00929">
    <property type="entry name" value="RNase_T"/>
    <property type="match status" value="1"/>
</dbReference>
<dbReference type="SUPFAM" id="SSF53098">
    <property type="entry name" value="Ribonuclease H-like"/>
    <property type="match status" value="1"/>
</dbReference>
<dbReference type="InterPro" id="IPR013520">
    <property type="entry name" value="Ribonucl_H"/>
</dbReference>
<keyword evidence="1 4" id="KW-0540">Nuclease</keyword>
<protein>
    <submittedName>
        <fullName evidence="4">DEDD exonuclease domain-containing protein</fullName>
    </submittedName>
</protein>
<dbReference type="InterPro" id="IPR000305">
    <property type="entry name" value="GIY-YIG_endonuc"/>
</dbReference>
<feature type="domain" description="UVR" evidence="2">
    <location>
        <begin position="437"/>
        <end position="472"/>
    </location>
</feature>
<dbReference type="SUPFAM" id="SSF82771">
    <property type="entry name" value="GIY-YIG endonuclease"/>
    <property type="match status" value="1"/>
</dbReference>
<dbReference type="GO" id="GO:0003676">
    <property type="term" value="F:nucleic acid binding"/>
    <property type="evidence" value="ECO:0007669"/>
    <property type="project" value="InterPro"/>
</dbReference>
<dbReference type="PANTHER" id="PTHR30562">
    <property type="entry name" value="UVRC/OXIDOREDUCTASE"/>
    <property type="match status" value="1"/>
</dbReference>
<evidence type="ECO:0000259" key="2">
    <source>
        <dbReference type="PROSITE" id="PS50151"/>
    </source>
</evidence>
<proteinExistence type="predicted"/>
<keyword evidence="1 4" id="KW-0378">Hydrolase</keyword>